<name>A0A183FIS8_HELPZ</name>
<accession>A0A3P7X7K4</accession>
<evidence type="ECO:0000313" key="2">
    <source>
        <dbReference type="EMBL" id="VDO69910.1"/>
    </source>
</evidence>
<evidence type="ECO:0000256" key="1">
    <source>
        <dbReference type="SAM" id="MobiDB-lite"/>
    </source>
</evidence>
<dbReference type="WBParaSite" id="HPBE_0000683601-mRNA-1">
    <property type="protein sequence ID" value="HPBE_0000683601-mRNA-1"/>
    <property type="gene ID" value="HPBE_0000683601"/>
</dbReference>
<feature type="compositionally biased region" description="Basic and acidic residues" evidence="1">
    <location>
        <begin position="18"/>
        <end position="29"/>
    </location>
</feature>
<evidence type="ECO:0000313" key="4">
    <source>
        <dbReference type="WBParaSite" id="HPBE_0000683601-mRNA-1"/>
    </source>
</evidence>
<evidence type="ECO:0000313" key="3">
    <source>
        <dbReference type="Proteomes" id="UP000050761"/>
    </source>
</evidence>
<accession>A0A183FIS8</accession>
<proteinExistence type="predicted"/>
<reference evidence="4" key="2">
    <citation type="submission" date="2019-09" db="UniProtKB">
        <authorList>
            <consortium name="WormBaseParasite"/>
        </authorList>
    </citation>
    <scope>IDENTIFICATION</scope>
</reference>
<protein>
    <submittedName>
        <fullName evidence="4">ATPase_AAA_core domain-containing protein</fullName>
    </submittedName>
</protein>
<gene>
    <name evidence="2" type="ORF">HPBE_LOCUS6837</name>
</gene>
<reference evidence="2 3" key="1">
    <citation type="submission" date="2018-11" db="EMBL/GenBank/DDBJ databases">
        <authorList>
            <consortium name="Pathogen Informatics"/>
        </authorList>
    </citation>
    <scope>NUCLEOTIDE SEQUENCE [LARGE SCALE GENOMIC DNA]</scope>
</reference>
<feature type="compositionally biased region" description="Basic and acidic residues" evidence="1">
    <location>
        <begin position="1"/>
        <end position="10"/>
    </location>
</feature>
<organism evidence="3 4">
    <name type="scientific">Heligmosomoides polygyrus</name>
    <name type="common">Parasitic roundworm</name>
    <dbReference type="NCBI Taxonomy" id="6339"/>
    <lineage>
        <taxon>Eukaryota</taxon>
        <taxon>Metazoa</taxon>
        <taxon>Ecdysozoa</taxon>
        <taxon>Nematoda</taxon>
        <taxon>Chromadorea</taxon>
        <taxon>Rhabditida</taxon>
        <taxon>Rhabditina</taxon>
        <taxon>Rhabditomorpha</taxon>
        <taxon>Strongyloidea</taxon>
        <taxon>Heligmosomidae</taxon>
        <taxon>Heligmosomoides</taxon>
    </lineage>
</organism>
<sequence length="144" mass="15852">MADNQGDRPARPAGAAVENKDAAHNDADRVPGGANPPIAEATPAPIVSYTEEELKNTTDPLKILSYGRTKNQALCRGLRSAQGYGARPLLIDEIDWDIKTLKDHVSWRKYQPLSDLIPDNKDYYRLIVAAFAGCFSCPRSRGRN</sequence>
<dbReference type="EMBL" id="UZAH01025752">
    <property type="protein sequence ID" value="VDO69910.1"/>
    <property type="molecule type" value="Genomic_DNA"/>
</dbReference>
<keyword evidence="3" id="KW-1185">Reference proteome</keyword>
<dbReference type="Proteomes" id="UP000050761">
    <property type="component" value="Unassembled WGS sequence"/>
</dbReference>
<dbReference type="AlphaFoldDB" id="A0A183FIS8"/>
<feature type="region of interest" description="Disordered" evidence="1">
    <location>
        <begin position="1"/>
        <end position="45"/>
    </location>
</feature>